<dbReference type="Proteomes" id="UP000565521">
    <property type="component" value="Unassembled WGS sequence"/>
</dbReference>
<comment type="similarity">
    <text evidence="1">Belongs to the short-chain dehydrogenases/reductases (SDR) family.</text>
</comment>
<dbReference type="PANTHER" id="PTHR43477">
    <property type="entry name" value="DIHYDROANTICAPSIN 7-DEHYDROGENASE"/>
    <property type="match status" value="1"/>
</dbReference>
<name>A0A7Y7PQN3_9BACT</name>
<accession>A0A7Y7PQN3</accession>
<dbReference type="RefSeq" id="WP_176909142.1">
    <property type="nucleotide sequence ID" value="NZ_JABKAU010000026.1"/>
</dbReference>
<dbReference type="InterPro" id="IPR051122">
    <property type="entry name" value="SDR_DHRS6-like"/>
</dbReference>
<protein>
    <submittedName>
        <fullName evidence="3">SDR family oxidoreductase</fullName>
    </submittedName>
</protein>
<evidence type="ECO:0000313" key="3">
    <source>
        <dbReference type="EMBL" id="NVO32261.1"/>
    </source>
</evidence>
<organism evidence="3 4">
    <name type="scientific">Hymenobacter lapidiphilus</name>
    <dbReference type="NCBI Taxonomy" id="2608003"/>
    <lineage>
        <taxon>Bacteria</taxon>
        <taxon>Pseudomonadati</taxon>
        <taxon>Bacteroidota</taxon>
        <taxon>Cytophagia</taxon>
        <taxon>Cytophagales</taxon>
        <taxon>Hymenobacteraceae</taxon>
        <taxon>Hymenobacter</taxon>
    </lineage>
</organism>
<dbReference type="Gene3D" id="3.40.50.720">
    <property type="entry name" value="NAD(P)-binding Rossmann-like Domain"/>
    <property type="match status" value="1"/>
</dbReference>
<sequence length="244" mass="25563">MEYAALKNKRVVVVGGSSGMGRAVAEAAAVAGARVVLASRNLARLLEVKQQLPGAVEAFAVNMLDENSVVRLFAEIGLVDHLVVTAVADETKLSAPITQLTTADAQRGMEKFWGTFFVARAAAAHMAPDGSMTFVASASIFNPSKSGISVMSAASAAVAAFGRTLAAELAPVRVNVLAPGVVNTGVWQNLSEEQRKRQAHWARESLPVRHLGEPAELAHAILFLMTNSYTTGTILSVDGGLALV</sequence>
<dbReference type="SUPFAM" id="SSF51735">
    <property type="entry name" value="NAD(P)-binding Rossmann-fold domains"/>
    <property type="match status" value="1"/>
</dbReference>
<dbReference type="PRINTS" id="PR00081">
    <property type="entry name" value="GDHRDH"/>
</dbReference>
<keyword evidence="4" id="KW-1185">Reference proteome</keyword>
<proteinExistence type="inferred from homology"/>
<dbReference type="Pfam" id="PF13561">
    <property type="entry name" value="adh_short_C2"/>
    <property type="match status" value="1"/>
</dbReference>
<dbReference type="AlphaFoldDB" id="A0A7Y7PQN3"/>
<gene>
    <name evidence="3" type="ORF">HW554_13660</name>
</gene>
<comment type="caution">
    <text evidence="3">The sequence shown here is derived from an EMBL/GenBank/DDBJ whole genome shotgun (WGS) entry which is preliminary data.</text>
</comment>
<dbReference type="PANTHER" id="PTHR43477:SF1">
    <property type="entry name" value="DIHYDROANTICAPSIN 7-DEHYDROGENASE"/>
    <property type="match status" value="1"/>
</dbReference>
<keyword evidence="2" id="KW-0560">Oxidoreductase</keyword>
<evidence type="ECO:0000256" key="1">
    <source>
        <dbReference type="ARBA" id="ARBA00006484"/>
    </source>
</evidence>
<reference evidence="3 4" key="1">
    <citation type="submission" date="2020-05" db="EMBL/GenBank/DDBJ databases">
        <title>Hymenobacter terrestris sp. nov. and Hymenobacter lapidiphilus sp. nov., isolated from regoliths in Antarctica.</title>
        <authorList>
            <person name="Sedlacek I."/>
            <person name="Pantucek R."/>
            <person name="Zeman M."/>
            <person name="Holochova P."/>
            <person name="Kralova S."/>
            <person name="Stankova E."/>
            <person name="Sedo O."/>
            <person name="Micenkova L."/>
            <person name="Svec P."/>
            <person name="Gupta V."/>
            <person name="Sood U."/>
            <person name="Korpole U.S."/>
            <person name="Lal R."/>
        </authorList>
    </citation>
    <scope>NUCLEOTIDE SEQUENCE [LARGE SCALE GENOMIC DNA]</scope>
    <source>
        <strain evidence="3 4">P5342</strain>
    </source>
</reference>
<dbReference type="InterPro" id="IPR036291">
    <property type="entry name" value="NAD(P)-bd_dom_sf"/>
</dbReference>
<dbReference type="GO" id="GO:0016491">
    <property type="term" value="F:oxidoreductase activity"/>
    <property type="evidence" value="ECO:0007669"/>
    <property type="project" value="UniProtKB-KW"/>
</dbReference>
<evidence type="ECO:0000313" key="4">
    <source>
        <dbReference type="Proteomes" id="UP000565521"/>
    </source>
</evidence>
<dbReference type="InterPro" id="IPR002347">
    <property type="entry name" value="SDR_fam"/>
</dbReference>
<dbReference type="EMBL" id="JABKAU010000026">
    <property type="protein sequence ID" value="NVO32261.1"/>
    <property type="molecule type" value="Genomic_DNA"/>
</dbReference>
<evidence type="ECO:0000256" key="2">
    <source>
        <dbReference type="ARBA" id="ARBA00023002"/>
    </source>
</evidence>